<dbReference type="PROSITE" id="PS50943">
    <property type="entry name" value="HTH_CROC1"/>
    <property type="match status" value="1"/>
</dbReference>
<feature type="domain" description="HTH cro/C1-type" evidence="1">
    <location>
        <begin position="84"/>
        <end position="137"/>
    </location>
</feature>
<dbReference type="InterPro" id="IPR010982">
    <property type="entry name" value="Lambda_DNA-bd_dom_sf"/>
</dbReference>
<dbReference type="GO" id="GO:0003677">
    <property type="term" value="F:DNA binding"/>
    <property type="evidence" value="ECO:0007669"/>
    <property type="project" value="InterPro"/>
</dbReference>
<keyword evidence="3" id="KW-1185">Reference proteome</keyword>
<dbReference type="AlphaFoldDB" id="A0A1H5XNS8"/>
<name>A0A1H5XNS8_9BACT</name>
<dbReference type="Gene3D" id="1.10.260.40">
    <property type="entry name" value="lambda repressor-like DNA-binding domains"/>
    <property type="match status" value="1"/>
</dbReference>
<dbReference type="CDD" id="cd00093">
    <property type="entry name" value="HTH_XRE"/>
    <property type="match status" value="1"/>
</dbReference>
<gene>
    <name evidence="2" type="ORF">SAMN05421819_1889</name>
</gene>
<dbReference type="SUPFAM" id="SSF47413">
    <property type="entry name" value="lambda repressor-like DNA-binding domains"/>
    <property type="match status" value="1"/>
</dbReference>
<proteinExistence type="predicted"/>
<reference evidence="2 3" key="1">
    <citation type="submission" date="2016-10" db="EMBL/GenBank/DDBJ databases">
        <authorList>
            <person name="de Groot N.N."/>
        </authorList>
    </citation>
    <scope>NUCLEOTIDE SEQUENCE [LARGE SCALE GENOMIC DNA]</scope>
    <source>
        <strain evidence="2 3">DSM 22489</strain>
    </source>
</reference>
<dbReference type="Pfam" id="PF13560">
    <property type="entry name" value="HTH_31"/>
    <property type="match status" value="1"/>
</dbReference>
<sequence length="181" mass="20125">MGVAENPGTGKARARKIEKKTSTMRKPYHFVGSGLPNVYLVGVEYEVDRETLEQRAAIPRLPDLLTWIAVTLLSKDAPLTGDELRFLRKRVGKSSKDFAQLLGLTSEQYSRMENGVVTITHSNDKLARLLVVTLSVAEALKKPELMERVANQTWTSHVGPDQRIIARVDGVRGWTVETKAA</sequence>
<accession>A0A1H5XNS8</accession>
<dbReference type="EMBL" id="FNVA01000003">
    <property type="protein sequence ID" value="SEG13030.1"/>
    <property type="molecule type" value="Genomic_DNA"/>
</dbReference>
<evidence type="ECO:0000259" key="1">
    <source>
        <dbReference type="PROSITE" id="PS50943"/>
    </source>
</evidence>
<protein>
    <submittedName>
        <fullName evidence="2">Helix-turn-helix domain-containing protein</fullName>
    </submittedName>
</protein>
<dbReference type="InterPro" id="IPR001387">
    <property type="entry name" value="Cro/C1-type_HTH"/>
</dbReference>
<dbReference type="Proteomes" id="UP000236728">
    <property type="component" value="Unassembled WGS sequence"/>
</dbReference>
<evidence type="ECO:0000313" key="3">
    <source>
        <dbReference type="Proteomes" id="UP000236728"/>
    </source>
</evidence>
<organism evidence="2 3">
    <name type="scientific">Bryocella elongata</name>
    <dbReference type="NCBI Taxonomy" id="863522"/>
    <lineage>
        <taxon>Bacteria</taxon>
        <taxon>Pseudomonadati</taxon>
        <taxon>Acidobacteriota</taxon>
        <taxon>Terriglobia</taxon>
        <taxon>Terriglobales</taxon>
        <taxon>Acidobacteriaceae</taxon>
        <taxon>Bryocella</taxon>
    </lineage>
</organism>
<evidence type="ECO:0000313" key="2">
    <source>
        <dbReference type="EMBL" id="SEG13030.1"/>
    </source>
</evidence>